<dbReference type="GO" id="GO:0003743">
    <property type="term" value="F:translation initiation factor activity"/>
    <property type="evidence" value="ECO:0007669"/>
    <property type="project" value="UniProtKB-KW"/>
</dbReference>
<keyword evidence="2" id="KW-1185">Reference proteome</keyword>
<dbReference type="Proteomes" id="UP001465976">
    <property type="component" value="Unassembled WGS sequence"/>
</dbReference>
<reference evidence="1 2" key="1">
    <citation type="submission" date="2024-02" db="EMBL/GenBank/DDBJ databases">
        <title>A draft genome for the cacao thread blight pathogen Marasmius crinis-equi.</title>
        <authorList>
            <person name="Cohen S.P."/>
            <person name="Baruah I.K."/>
            <person name="Amoako-Attah I."/>
            <person name="Bukari Y."/>
            <person name="Meinhardt L.W."/>
            <person name="Bailey B.A."/>
        </authorList>
    </citation>
    <scope>NUCLEOTIDE SEQUENCE [LARGE SCALE GENOMIC DNA]</scope>
    <source>
        <strain evidence="1 2">GH-76</strain>
    </source>
</reference>
<keyword evidence="1" id="KW-0396">Initiation factor</keyword>
<feature type="non-terminal residue" evidence="1">
    <location>
        <position position="1"/>
    </location>
</feature>
<evidence type="ECO:0000313" key="2">
    <source>
        <dbReference type="Proteomes" id="UP001465976"/>
    </source>
</evidence>
<organism evidence="1 2">
    <name type="scientific">Marasmius crinis-equi</name>
    <dbReference type="NCBI Taxonomy" id="585013"/>
    <lineage>
        <taxon>Eukaryota</taxon>
        <taxon>Fungi</taxon>
        <taxon>Dikarya</taxon>
        <taxon>Basidiomycota</taxon>
        <taxon>Agaricomycotina</taxon>
        <taxon>Agaricomycetes</taxon>
        <taxon>Agaricomycetidae</taxon>
        <taxon>Agaricales</taxon>
        <taxon>Marasmiineae</taxon>
        <taxon>Marasmiaceae</taxon>
        <taxon>Marasmius</taxon>
    </lineage>
</organism>
<sequence>FVVLPCDFIPPPLLPLSSILNKFRTESFTDGAMATTCRPQALKPTKTPPIVWDESTGTLLHLDNLDDLVRNSEEIDLKMSLLSQYGHTPMYSRFDNNKEVPVIPILLCPSLSHASDSTASFDIGSPWAPGVWRDLGDV</sequence>
<comment type="caution">
    <text evidence="1">The sequence shown here is derived from an EMBL/GenBank/DDBJ whole genome shotgun (WGS) entry which is preliminary data.</text>
</comment>
<evidence type="ECO:0000313" key="1">
    <source>
        <dbReference type="EMBL" id="KAL0563575.1"/>
    </source>
</evidence>
<protein>
    <submittedName>
        <fullName evidence="1">Translation initiation factor eIF-2B subunit gamma</fullName>
    </submittedName>
</protein>
<name>A0ABR3EL56_9AGAR</name>
<gene>
    <name evidence="1" type="primary">GCD1_2</name>
    <name evidence="1" type="ORF">V5O48_018492</name>
</gene>
<keyword evidence="1" id="KW-0648">Protein biosynthesis</keyword>
<proteinExistence type="predicted"/>
<dbReference type="EMBL" id="JBAHYK010003378">
    <property type="protein sequence ID" value="KAL0563575.1"/>
    <property type="molecule type" value="Genomic_DNA"/>
</dbReference>
<accession>A0ABR3EL56</accession>